<feature type="compositionally biased region" description="Basic and acidic residues" evidence="1">
    <location>
        <begin position="509"/>
        <end position="550"/>
    </location>
</feature>
<feature type="compositionally biased region" description="Basic and acidic residues" evidence="1">
    <location>
        <begin position="697"/>
        <end position="711"/>
    </location>
</feature>
<dbReference type="SUPFAM" id="SSF63748">
    <property type="entry name" value="Tudor/PWWP/MBT"/>
    <property type="match status" value="1"/>
</dbReference>
<sequence>MVGGFAVLTTNVGTVIANSIDRSVEGVDSRRRFWQSGSGGTGSVLMVSECASFYVERDHQQRLSPGDLVWGSARGYPAWPGKLVGPVLGSPGLVSVRWFGGGGESQVAARLLKTLSEGLEAHHAARTRGRKSRKLNSQLEKAIQEAMGELDRMTEPQEPVHRLRRNIHSSASEKKMMFVFYLVEKDTTLATVSNEANCAFYAAHPEKGVGKVTGKPLHYKEIIFHRVVKDFMVQGGDFSVGNGTGGESIYGGTFADENFEMKHESSFLLSMANRGKDTNGSQFFIVSRNSPAVMLFCCCSTTQPAPHLDSVHVVFGRVLTGQEVISHVEGLPVDRMCRPLQDAKVTNCGELVLKVKAKDKKTKKRAASSSGSPSGSEDDSKKKKKDKKKKKKHKKEKSRSKAAVSGSEEGELGEEGEPHPLVTLTNINPDEIPDVPPNKFLFRGGPEKPRDNVEQDRGQKRRRARIRGVTKSGRVIKGRGVFRYRTPSRSRSRSATPPHWKQAQNRTIKLSEYEKYERERKKREEEIKRREEERKKRHAEKEKPPQEEGLNKGPSDETTPQVRGAKRKESSEMEEGETRDEPGTPEGAQGLDYNALDYEDEGSRGVQGLPVQHEQNDSTRADSPKSPAEESSAEKSATRQSKSKGMGPRNDSSSNDKTSVARSISKERETAGKSRSKEKAMGGNSRSNGKSPSPSSHSKERASKNRSRSNEKSPTSRSRSKERASKNRSNSRDKMPTADSSSKERALKNSSGSKERSLSKENTLNGSSGSKEKVPAVRSLSTEKSLRNRSKSKEKSPLLIALPEEKVPEDKLQSKENLTGPGLKSIEPAKTSEGETSSKSQDKILKPEDKKFTLNKNPESRKDREKSRGRRSRSNERRRRGRRSRSKERGGRSRSREKGSRSADRKREGKRTTNWSRSRDRHRSKSTEKKDDKKKYSDDRKEVERKERERQAKERMEEKLRGLEKKKQERARLEKRRARSSSSSSRSSSSNSSHNSRSRSRR</sequence>
<dbReference type="GO" id="GO:0006457">
    <property type="term" value="P:protein folding"/>
    <property type="evidence" value="ECO:0007669"/>
    <property type="project" value="TreeGrafter"/>
</dbReference>
<feature type="compositionally biased region" description="Basic and acidic residues" evidence="1">
    <location>
        <begin position="840"/>
        <end position="866"/>
    </location>
</feature>
<dbReference type="InterPro" id="IPR000313">
    <property type="entry name" value="PWWP_dom"/>
</dbReference>
<feature type="compositionally biased region" description="Basic residues" evidence="1">
    <location>
        <begin position="867"/>
        <end position="886"/>
    </location>
</feature>
<feature type="domain" description="PWWP" evidence="3">
    <location>
        <begin position="65"/>
        <end position="118"/>
    </location>
</feature>
<feature type="region of interest" description="Disordered" evidence="1">
    <location>
        <begin position="359"/>
        <end position="1002"/>
    </location>
</feature>
<feature type="compositionally biased region" description="Basic residues" evidence="1">
    <location>
        <begin position="459"/>
        <end position="492"/>
    </location>
</feature>
<feature type="compositionally biased region" description="Basic and acidic residues" evidence="1">
    <location>
        <begin position="719"/>
        <end position="759"/>
    </location>
</feature>
<dbReference type="PANTHER" id="PTHR11071:SF565">
    <property type="entry name" value="MOCA-CYP, ISOFORM A"/>
    <property type="match status" value="1"/>
</dbReference>
<name>A0A7R9G4C7_TIMSH</name>
<feature type="compositionally biased region" description="Low complexity" evidence="1">
    <location>
        <begin position="683"/>
        <end position="696"/>
    </location>
</feature>
<accession>A0A7R9G4C7</accession>
<dbReference type="InterPro" id="IPR002130">
    <property type="entry name" value="Cyclophilin-type_PPIase_dom"/>
</dbReference>
<gene>
    <name evidence="4" type="ORF">TSIB3V08_LOCUS10616</name>
</gene>
<feature type="compositionally biased region" description="Polar residues" evidence="1">
    <location>
        <begin position="650"/>
        <end position="662"/>
    </location>
</feature>
<dbReference type="SUPFAM" id="SSF50891">
    <property type="entry name" value="Cyclophilin-like"/>
    <property type="match status" value="1"/>
</dbReference>
<protein>
    <submittedName>
        <fullName evidence="4">Uncharacterized protein</fullName>
    </submittedName>
</protein>
<dbReference type="InterPro" id="IPR029000">
    <property type="entry name" value="Cyclophilin-like_dom_sf"/>
</dbReference>
<dbReference type="PROSITE" id="PS50812">
    <property type="entry name" value="PWWP"/>
    <property type="match status" value="1"/>
</dbReference>
<feature type="compositionally biased region" description="Basic and acidic residues" evidence="1">
    <location>
        <begin position="664"/>
        <end position="680"/>
    </location>
</feature>
<dbReference type="PROSITE" id="PS50072">
    <property type="entry name" value="CSA_PPIASE_2"/>
    <property type="match status" value="1"/>
</dbReference>
<dbReference type="GO" id="GO:0003755">
    <property type="term" value="F:peptidyl-prolyl cis-trans isomerase activity"/>
    <property type="evidence" value="ECO:0007669"/>
    <property type="project" value="InterPro"/>
</dbReference>
<feature type="compositionally biased region" description="Basic residues" evidence="1">
    <location>
        <begin position="382"/>
        <end position="400"/>
    </location>
</feature>
<feature type="domain" description="PPIase cyclophilin-type" evidence="2">
    <location>
        <begin position="166"/>
        <end position="350"/>
    </location>
</feature>
<organism evidence="4">
    <name type="scientific">Timema shepardi</name>
    <name type="common">Walking stick</name>
    <dbReference type="NCBI Taxonomy" id="629360"/>
    <lineage>
        <taxon>Eukaryota</taxon>
        <taxon>Metazoa</taxon>
        <taxon>Ecdysozoa</taxon>
        <taxon>Arthropoda</taxon>
        <taxon>Hexapoda</taxon>
        <taxon>Insecta</taxon>
        <taxon>Pterygota</taxon>
        <taxon>Neoptera</taxon>
        <taxon>Polyneoptera</taxon>
        <taxon>Phasmatodea</taxon>
        <taxon>Timematodea</taxon>
        <taxon>Timematoidea</taxon>
        <taxon>Timematidae</taxon>
        <taxon>Timema</taxon>
    </lineage>
</organism>
<dbReference type="GO" id="GO:0016018">
    <property type="term" value="F:cyclosporin A binding"/>
    <property type="evidence" value="ECO:0007669"/>
    <property type="project" value="TreeGrafter"/>
</dbReference>
<feature type="compositionally biased region" description="Basic and acidic residues" evidence="1">
    <location>
        <begin position="445"/>
        <end position="458"/>
    </location>
</feature>
<dbReference type="Gene3D" id="2.30.30.140">
    <property type="match status" value="1"/>
</dbReference>
<dbReference type="EMBL" id="OC007273">
    <property type="protein sequence ID" value="CAD7266600.1"/>
    <property type="molecule type" value="Genomic_DNA"/>
</dbReference>
<feature type="compositionally biased region" description="Basic and acidic residues" evidence="1">
    <location>
        <begin position="803"/>
        <end position="814"/>
    </location>
</feature>
<feature type="compositionally biased region" description="Basic and acidic residues" evidence="1">
    <location>
        <begin position="614"/>
        <end position="623"/>
    </location>
</feature>
<proteinExistence type="predicted"/>
<evidence type="ECO:0000259" key="2">
    <source>
        <dbReference type="PROSITE" id="PS50072"/>
    </source>
</evidence>
<evidence type="ECO:0000256" key="1">
    <source>
        <dbReference type="SAM" id="MobiDB-lite"/>
    </source>
</evidence>
<feature type="compositionally biased region" description="Low complexity" evidence="1">
    <location>
        <begin position="980"/>
        <end position="995"/>
    </location>
</feature>
<feature type="compositionally biased region" description="Polar residues" evidence="1">
    <location>
        <begin position="760"/>
        <end position="769"/>
    </location>
</feature>
<feature type="compositionally biased region" description="Basic and acidic residues" evidence="1">
    <location>
        <begin position="887"/>
        <end position="911"/>
    </location>
</feature>
<reference evidence="4" key="1">
    <citation type="submission" date="2020-11" db="EMBL/GenBank/DDBJ databases">
        <authorList>
            <person name="Tran Van P."/>
        </authorList>
    </citation>
    <scope>NUCLEOTIDE SEQUENCE</scope>
</reference>
<feature type="compositionally biased region" description="Basic and acidic residues" evidence="1">
    <location>
        <begin position="925"/>
        <end position="972"/>
    </location>
</feature>
<dbReference type="Pfam" id="PF00160">
    <property type="entry name" value="Pro_isomerase"/>
    <property type="match status" value="1"/>
</dbReference>
<evidence type="ECO:0000313" key="4">
    <source>
        <dbReference type="EMBL" id="CAD7266600.1"/>
    </source>
</evidence>
<evidence type="ECO:0000259" key="3">
    <source>
        <dbReference type="PROSITE" id="PS50812"/>
    </source>
</evidence>
<dbReference type="PRINTS" id="PR00153">
    <property type="entry name" value="CSAPPISMRASE"/>
</dbReference>
<dbReference type="AlphaFoldDB" id="A0A7R9G4C7"/>
<dbReference type="PANTHER" id="PTHR11071">
    <property type="entry name" value="PEPTIDYL-PROLYL CIS-TRANS ISOMERASE"/>
    <property type="match status" value="1"/>
</dbReference>
<dbReference type="Pfam" id="PF00855">
    <property type="entry name" value="PWWP"/>
    <property type="match status" value="1"/>
</dbReference>
<dbReference type="GO" id="GO:0005739">
    <property type="term" value="C:mitochondrion"/>
    <property type="evidence" value="ECO:0007669"/>
    <property type="project" value="TreeGrafter"/>
</dbReference>
<dbReference type="Gene3D" id="2.40.100.10">
    <property type="entry name" value="Cyclophilin-like"/>
    <property type="match status" value="1"/>
</dbReference>